<gene>
    <name evidence="5" type="primary">pabB</name>
    <name evidence="5" type="ORF">DK847_18865</name>
</gene>
<proteinExistence type="predicted"/>
<dbReference type="GO" id="GO:0046820">
    <property type="term" value="F:4-amino-4-deoxychorismate synthase activity"/>
    <property type="evidence" value="ECO:0007669"/>
    <property type="project" value="UniProtKB-EC"/>
</dbReference>
<dbReference type="PANTHER" id="PTHR11236">
    <property type="entry name" value="AMINOBENZOATE/ANTHRANILATE SYNTHASE"/>
    <property type="match status" value="1"/>
</dbReference>
<dbReference type="Proteomes" id="UP000248795">
    <property type="component" value="Unassembled WGS sequence"/>
</dbReference>
<feature type="domain" description="Anthranilate synthase component I N-terminal" evidence="4">
    <location>
        <begin position="12"/>
        <end position="144"/>
    </location>
</feature>
<dbReference type="EC" id="2.6.1.85" evidence="1"/>
<comment type="caution">
    <text evidence="5">The sequence shown here is derived from an EMBL/GenBank/DDBJ whole genome shotgun (WGS) entry which is preliminary data.</text>
</comment>
<evidence type="ECO:0000256" key="1">
    <source>
        <dbReference type="ARBA" id="ARBA00013139"/>
    </source>
</evidence>
<dbReference type="InterPro" id="IPR005802">
    <property type="entry name" value="ADC_synth_comp_1"/>
</dbReference>
<evidence type="ECO:0000313" key="5">
    <source>
        <dbReference type="EMBL" id="PZF75276.1"/>
    </source>
</evidence>
<organism evidence="5 6">
    <name type="scientific">Aestuariivirga litoralis</name>
    <dbReference type="NCBI Taxonomy" id="2650924"/>
    <lineage>
        <taxon>Bacteria</taxon>
        <taxon>Pseudomonadati</taxon>
        <taxon>Pseudomonadota</taxon>
        <taxon>Alphaproteobacteria</taxon>
        <taxon>Hyphomicrobiales</taxon>
        <taxon>Aestuariivirgaceae</taxon>
        <taxon>Aestuariivirga</taxon>
    </lineage>
</organism>
<dbReference type="EMBL" id="QKVK01000012">
    <property type="protein sequence ID" value="PZF75276.1"/>
    <property type="molecule type" value="Genomic_DNA"/>
</dbReference>
<dbReference type="GO" id="GO:0009396">
    <property type="term" value="P:folic acid-containing compound biosynthetic process"/>
    <property type="evidence" value="ECO:0007669"/>
    <property type="project" value="InterPro"/>
</dbReference>
<dbReference type="PRINTS" id="PR00095">
    <property type="entry name" value="ANTSNTHASEI"/>
</dbReference>
<evidence type="ECO:0000313" key="6">
    <source>
        <dbReference type="Proteomes" id="UP000248795"/>
    </source>
</evidence>
<keyword evidence="2" id="KW-0808">Transferase</keyword>
<feature type="domain" description="Chorismate-utilising enzyme C-terminal" evidence="3">
    <location>
        <begin position="181"/>
        <end position="436"/>
    </location>
</feature>
<evidence type="ECO:0000259" key="3">
    <source>
        <dbReference type="Pfam" id="PF00425"/>
    </source>
</evidence>
<dbReference type="SUPFAM" id="SSF56322">
    <property type="entry name" value="ADC synthase"/>
    <property type="match status" value="1"/>
</dbReference>
<keyword evidence="6" id="KW-1185">Reference proteome</keyword>
<dbReference type="Gene3D" id="3.60.120.10">
    <property type="entry name" value="Anthranilate synthase"/>
    <property type="match status" value="1"/>
</dbReference>
<protein>
    <recommendedName>
        <fullName evidence="1">aminodeoxychorismate synthase</fullName>
        <ecNumber evidence="1">2.6.1.85</ecNumber>
    </recommendedName>
</protein>
<dbReference type="Pfam" id="PF04715">
    <property type="entry name" value="Anth_synt_I_N"/>
    <property type="match status" value="1"/>
</dbReference>
<name>A0A2W2BPD4_9HYPH</name>
<evidence type="ECO:0000256" key="2">
    <source>
        <dbReference type="ARBA" id="ARBA00022679"/>
    </source>
</evidence>
<dbReference type="NCBIfam" id="TIGR00553">
    <property type="entry name" value="pabB"/>
    <property type="match status" value="1"/>
</dbReference>
<reference evidence="6" key="1">
    <citation type="submission" date="2018-06" db="EMBL/GenBank/DDBJ databases">
        <title>Aestuariibacter litoralis strain KCTC 52945T.</title>
        <authorList>
            <person name="Li X."/>
            <person name="Salam N."/>
            <person name="Li J.-L."/>
            <person name="Chen Y.-M."/>
            <person name="Yang Z.-W."/>
            <person name="Zhang L.-Y."/>
            <person name="Han M.-X."/>
            <person name="Xiao M."/>
            <person name="Li W.-J."/>
        </authorList>
    </citation>
    <scope>NUCLEOTIDE SEQUENCE [LARGE SCALE GENOMIC DNA]</scope>
    <source>
        <strain evidence="6">KCTC 52945</strain>
    </source>
</reference>
<accession>A0A2W2BPD4</accession>
<dbReference type="GO" id="GO:0000162">
    <property type="term" value="P:L-tryptophan biosynthetic process"/>
    <property type="evidence" value="ECO:0007669"/>
    <property type="project" value="TreeGrafter"/>
</dbReference>
<evidence type="ECO:0000259" key="4">
    <source>
        <dbReference type="Pfam" id="PF04715"/>
    </source>
</evidence>
<dbReference type="InterPro" id="IPR015890">
    <property type="entry name" value="Chorismate_C"/>
</dbReference>
<dbReference type="PANTHER" id="PTHR11236:SF50">
    <property type="entry name" value="AMINODEOXYCHORISMATE SYNTHASE COMPONENT 1"/>
    <property type="match status" value="1"/>
</dbReference>
<dbReference type="InterPro" id="IPR019999">
    <property type="entry name" value="Anth_synth_I-like"/>
</dbReference>
<dbReference type="RefSeq" id="WP_111200102.1">
    <property type="nucleotide sequence ID" value="NZ_QKVK01000012.1"/>
</dbReference>
<dbReference type="AlphaFoldDB" id="A0A2W2BPD4"/>
<dbReference type="InterPro" id="IPR006805">
    <property type="entry name" value="Anth_synth_I_N"/>
</dbReference>
<sequence>MREPHVREIICLEPSALALRLKGQRHVTLLESVMRSEHLGRYSFLACNPAASLEVNARGTFLNGVPTKKSPLTLIDRIVSENRQRHVTGLPPFQGGLAGYISYDYGRRLEPHARIPDFAPICPDLILHHFDCVAAFDHMQERAWIISETPARADEMEELLRHRPKVTGGHAIEGWQSNFTREDYEKAIARTVDYILAGDIFQANITQMFSAPIPAGFDPLGFYRVLRQKNPATFAAYMDYGSIQIASSSPERLLRYDGTTVEARPIKGTRRRDADPVRDANLIADLTSSRKDRAENVMIVDLLRNDLSRVSKPGTVKVPVLCGLETYANVHHLVSVITSELKDRHGIGDLIGATFPGGSITGAPKIRAMEIIAEIEQAPRGVYCGTIGYIGFNGRTDLNIAIRTAQFSNGIARVQGGGGITARSNPAAEYEESLTKIKRIMEAFRP</sequence>
<dbReference type="InterPro" id="IPR005801">
    <property type="entry name" value="ADC_synthase"/>
</dbReference>
<dbReference type="Pfam" id="PF00425">
    <property type="entry name" value="Chorismate_bind"/>
    <property type="match status" value="1"/>
</dbReference>